<evidence type="ECO:0000313" key="6">
    <source>
        <dbReference type="Proteomes" id="UP000002282"/>
    </source>
</evidence>
<dbReference type="Proteomes" id="UP000002282">
    <property type="component" value="Chromosome X"/>
</dbReference>
<protein>
    <recommendedName>
        <fullName evidence="4">Single domain-containing protein</fullName>
    </recommendedName>
</protein>
<keyword evidence="3" id="KW-0732">Signal</keyword>
<dbReference type="HOGENOM" id="CLU_158197_1_1_1"/>
<dbReference type="PANTHER" id="PTHR39957">
    <property type="entry name" value="AT09846P1-RELATED"/>
    <property type="match status" value="1"/>
</dbReference>
<organism evidence="5 6">
    <name type="scientific">Drosophila yakuba</name>
    <name type="common">Fruit fly</name>
    <dbReference type="NCBI Taxonomy" id="7245"/>
    <lineage>
        <taxon>Eukaryota</taxon>
        <taxon>Metazoa</taxon>
        <taxon>Ecdysozoa</taxon>
        <taxon>Arthropoda</taxon>
        <taxon>Hexapoda</taxon>
        <taxon>Insecta</taxon>
        <taxon>Pterygota</taxon>
        <taxon>Neoptera</taxon>
        <taxon>Endopterygota</taxon>
        <taxon>Diptera</taxon>
        <taxon>Brachycera</taxon>
        <taxon>Muscomorpha</taxon>
        <taxon>Ephydroidea</taxon>
        <taxon>Drosophilidae</taxon>
        <taxon>Drosophila</taxon>
        <taxon>Sophophora</taxon>
    </lineage>
</organism>
<sequence length="135" mass="15001">MASSTAQCYSTTRATMSAAPSMSPTFWCAFVACLLAASVAGNGFSTQYRGHTQHPTMPEHCLYEELDVAVPLHGSVLPSGQQGYCIRLECTDDYLLLIHHCDKQPWPRPGCHLSPNDYDFKYPECCPQLECSDEY</sequence>
<feature type="signal peptide" evidence="3">
    <location>
        <begin position="1"/>
        <end position="41"/>
    </location>
</feature>
<name>B4PYF1_DROYA</name>
<dbReference type="EMBL" id="CM000162">
    <property type="protein sequence ID" value="EDX02013.2"/>
    <property type="molecule type" value="Genomic_DNA"/>
</dbReference>
<keyword evidence="6" id="KW-1185">Reference proteome</keyword>
<dbReference type="GO" id="GO:0005576">
    <property type="term" value="C:extracellular region"/>
    <property type="evidence" value="ECO:0007669"/>
    <property type="project" value="UniProtKB-SubCell"/>
</dbReference>
<comment type="subcellular location">
    <subcellularLocation>
        <location evidence="1">Secreted</location>
    </subcellularLocation>
</comment>
<dbReference type="Pfam" id="PF15430">
    <property type="entry name" value="SVWC"/>
    <property type="match status" value="1"/>
</dbReference>
<dbReference type="PANTHER" id="PTHR39957:SF2">
    <property type="entry name" value="GEO11553P1"/>
    <property type="match status" value="1"/>
</dbReference>
<evidence type="ECO:0000256" key="1">
    <source>
        <dbReference type="ARBA" id="ARBA00004613"/>
    </source>
</evidence>
<dbReference type="InterPro" id="IPR029277">
    <property type="entry name" value="SVWC_dom"/>
</dbReference>
<evidence type="ECO:0000256" key="3">
    <source>
        <dbReference type="SAM" id="SignalP"/>
    </source>
</evidence>
<dbReference type="OrthoDB" id="7390288at2759"/>
<proteinExistence type="predicted"/>
<evidence type="ECO:0000313" key="5">
    <source>
        <dbReference type="EMBL" id="EDX02013.2"/>
    </source>
</evidence>
<keyword evidence="2" id="KW-0964">Secreted</keyword>
<evidence type="ECO:0000259" key="4">
    <source>
        <dbReference type="SMART" id="SM01318"/>
    </source>
</evidence>
<feature type="domain" description="Single" evidence="4">
    <location>
        <begin position="61"/>
        <end position="131"/>
    </location>
</feature>
<gene>
    <name evidence="5" type="primary">Dyak\GE17317</name>
    <name evidence="5" type="synonym">dyak_GLEANR_18658</name>
    <name evidence="5" type="synonym">GE17317</name>
    <name evidence="5" type="ORF">Dyak_GE17317</name>
</gene>
<evidence type="ECO:0000256" key="2">
    <source>
        <dbReference type="ARBA" id="ARBA00022525"/>
    </source>
</evidence>
<feature type="chain" id="PRO_5006459263" description="Single domain-containing protein" evidence="3">
    <location>
        <begin position="42"/>
        <end position="135"/>
    </location>
</feature>
<dbReference type="SMART" id="SM01318">
    <property type="entry name" value="SVWC"/>
    <property type="match status" value="1"/>
</dbReference>
<accession>B4PYF1</accession>
<dbReference type="InterPro" id="IPR053308">
    <property type="entry name" value="Vago-like"/>
</dbReference>
<dbReference type="KEGG" id="dya:Dyak_GE17317"/>
<dbReference type="AlphaFoldDB" id="B4PYF1"/>
<reference evidence="5 6" key="1">
    <citation type="journal article" date="2007" name="Nature">
        <title>Evolution of genes and genomes on the Drosophila phylogeny.</title>
        <authorList>
            <consortium name="Drosophila 12 Genomes Consortium"/>
            <person name="Clark A.G."/>
            <person name="Eisen M.B."/>
            <person name="Smith D.R."/>
            <person name="Bergman C.M."/>
            <person name="Oliver B."/>
            <person name="Markow T.A."/>
            <person name="Kaufman T.C."/>
            <person name="Kellis M."/>
            <person name="Gelbart W."/>
            <person name="Iyer V.N."/>
            <person name="Pollard D.A."/>
            <person name="Sackton T.B."/>
            <person name="Larracuente A.M."/>
            <person name="Singh N.D."/>
            <person name="Abad J.P."/>
            <person name="Abt D.N."/>
            <person name="Adryan B."/>
            <person name="Aguade M."/>
            <person name="Akashi H."/>
            <person name="Anderson W.W."/>
            <person name="Aquadro C.F."/>
            <person name="Ardell D.H."/>
            <person name="Arguello R."/>
            <person name="Artieri C.G."/>
            <person name="Barbash D.A."/>
            <person name="Barker D."/>
            <person name="Barsanti P."/>
            <person name="Batterham P."/>
            <person name="Batzoglou S."/>
            <person name="Begun D."/>
            <person name="Bhutkar A."/>
            <person name="Blanco E."/>
            <person name="Bosak S.A."/>
            <person name="Bradley R.K."/>
            <person name="Brand A.D."/>
            <person name="Brent M.R."/>
            <person name="Brooks A.N."/>
            <person name="Brown R.H."/>
            <person name="Butlin R.K."/>
            <person name="Caggese C."/>
            <person name="Calvi B.R."/>
            <person name="Bernardo de Carvalho A."/>
            <person name="Caspi A."/>
            <person name="Castrezana S."/>
            <person name="Celniker S.E."/>
            <person name="Chang J.L."/>
            <person name="Chapple C."/>
            <person name="Chatterji S."/>
            <person name="Chinwalla A."/>
            <person name="Civetta A."/>
            <person name="Clifton S.W."/>
            <person name="Comeron J.M."/>
            <person name="Costello J.C."/>
            <person name="Coyne J.A."/>
            <person name="Daub J."/>
            <person name="David R.G."/>
            <person name="Delcher A.L."/>
            <person name="Delehaunty K."/>
            <person name="Do C.B."/>
            <person name="Ebling H."/>
            <person name="Edwards K."/>
            <person name="Eickbush T."/>
            <person name="Evans J.D."/>
            <person name="Filipski A."/>
            <person name="Findeiss S."/>
            <person name="Freyhult E."/>
            <person name="Fulton L."/>
            <person name="Fulton R."/>
            <person name="Garcia A.C."/>
            <person name="Gardiner A."/>
            <person name="Garfield D.A."/>
            <person name="Garvin B.E."/>
            <person name="Gibson G."/>
            <person name="Gilbert D."/>
            <person name="Gnerre S."/>
            <person name="Godfrey J."/>
            <person name="Good R."/>
            <person name="Gotea V."/>
            <person name="Gravely B."/>
            <person name="Greenberg A.J."/>
            <person name="Griffiths-Jones S."/>
            <person name="Gross S."/>
            <person name="Guigo R."/>
            <person name="Gustafson E.A."/>
            <person name="Haerty W."/>
            <person name="Hahn M.W."/>
            <person name="Halligan D.L."/>
            <person name="Halpern A.L."/>
            <person name="Halter G.M."/>
            <person name="Han M.V."/>
            <person name="Heger A."/>
            <person name="Hillier L."/>
            <person name="Hinrichs A.S."/>
            <person name="Holmes I."/>
            <person name="Hoskins R.A."/>
            <person name="Hubisz M.J."/>
            <person name="Hultmark D."/>
            <person name="Huntley M.A."/>
            <person name="Jaffe D.B."/>
            <person name="Jagadeeshan S."/>
            <person name="Jeck W.R."/>
            <person name="Johnson J."/>
            <person name="Jones C.D."/>
            <person name="Jordan W.C."/>
            <person name="Karpen G.H."/>
            <person name="Kataoka E."/>
            <person name="Keightley P.D."/>
            <person name="Kheradpour P."/>
            <person name="Kirkness E.F."/>
            <person name="Koerich L.B."/>
            <person name="Kristiansen K."/>
            <person name="Kudrna D."/>
            <person name="Kulathinal R.J."/>
            <person name="Kumar S."/>
            <person name="Kwok R."/>
            <person name="Lander E."/>
            <person name="Langley C.H."/>
            <person name="Lapoint R."/>
            <person name="Lazzaro B.P."/>
            <person name="Lee S.J."/>
            <person name="Levesque L."/>
            <person name="Li R."/>
            <person name="Lin C.F."/>
            <person name="Lin M.F."/>
            <person name="Lindblad-Toh K."/>
            <person name="Llopart A."/>
            <person name="Long M."/>
            <person name="Low L."/>
            <person name="Lozovsky E."/>
            <person name="Lu J."/>
            <person name="Luo M."/>
            <person name="Machado C.A."/>
            <person name="Makalowski W."/>
            <person name="Marzo M."/>
            <person name="Matsuda M."/>
            <person name="Matzkin L."/>
            <person name="McAllister B."/>
            <person name="McBride C.S."/>
            <person name="McKernan B."/>
            <person name="McKernan K."/>
            <person name="Mendez-Lago M."/>
            <person name="Minx P."/>
            <person name="Mollenhauer M.U."/>
            <person name="Montooth K."/>
            <person name="Mount S.M."/>
            <person name="Mu X."/>
            <person name="Myers E."/>
            <person name="Negre B."/>
            <person name="Newfeld S."/>
            <person name="Nielsen R."/>
            <person name="Noor M.A."/>
            <person name="O'Grady P."/>
            <person name="Pachter L."/>
            <person name="Papaceit M."/>
            <person name="Parisi M.J."/>
            <person name="Parisi M."/>
            <person name="Parts L."/>
            <person name="Pedersen J.S."/>
            <person name="Pesole G."/>
            <person name="Phillippy A.M."/>
            <person name="Ponting C.P."/>
            <person name="Pop M."/>
            <person name="Porcelli D."/>
            <person name="Powell J.R."/>
            <person name="Prohaska S."/>
            <person name="Pruitt K."/>
            <person name="Puig M."/>
            <person name="Quesneville H."/>
            <person name="Ram K.R."/>
            <person name="Rand D."/>
            <person name="Rasmussen M.D."/>
            <person name="Reed L.K."/>
            <person name="Reenan R."/>
            <person name="Reily A."/>
            <person name="Remington K.A."/>
            <person name="Rieger T.T."/>
            <person name="Ritchie M.G."/>
            <person name="Robin C."/>
            <person name="Rogers Y.H."/>
            <person name="Rohde C."/>
            <person name="Rozas J."/>
            <person name="Rubenfield M.J."/>
            <person name="Ruiz A."/>
            <person name="Russo S."/>
            <person name="Salzberg S.L."/>
            <person name="Sanchez-Gracia A."/>
            <person name="Saranga D.J."/>
            <person name="Sato H."/>
            <person name="Schaeffer S.W."/>
            <person name="Schatz M.C."/>
            <person name="Schlenke T."/>
            <person name="Schwartz R."/>
            <person name="Segarra C."/>
            <person name="Singh R.S."/>
            <person name="Sirot L."/>
            <person name="Sirota M."/>
            <person name="Sisneros N.B."/>
            <person name="Smith C.D."/>
            <person name="Smith T.F."/>
            <person name="Spieth J."/>
            <person name="Stage D.E."/>
            <person name="Stark A."/>
            <person name="Stephan W."/>
            <person name="Strausberg R.L."/>
            <person name="Strempel S."/>
            <person name="Sturgill D."/>
            <person name="Sutton G."/>
            <person name="Sutton G.G."/>
            <person name="Tao W."/>
            <person name="Teichmann S."/>
            <person name="Tobari Y.N."/>
            <person name="Tomimura Y."/>
            <person name="Tsolas J.M."/>
            <person name="Valente V.L."/>
            <person name="Venter E."/>
            <person name="Venter J.C."/>
            <person name="Vicario S."/>
            <person name="Vieira F.G."/>
            <person name="Vilella A.J."/>
            <person name="Villasante A."/>
            <person name="Walenz B."/>
            <person name="Wang J."/>
            <person name="Wasserman M."/>
            <person name="Watts T."/>
            <person name="Wilson D."/>
            <person name="Wilson R.K."/>
            <person name="Wing R.A."/>
            <person name="Wolfner M.F."/>
            <person name="Wong A."/>
            <person name="Wong G.K."/>
            <person name="Wu C.I."/>
            <person name="Wu G."/>
            <person name="Yamamoto D."/>
            <person name="Yang H.P."/>
            <person name="Yang S.P."/>
            <person name="Yorke J.A."/>
            <person name="Yoshida K."/>
            <person name="Zdobnov E."/>
            <person name="Zhang P."/>
            <person name="Zhang Y."/>
            <person name="Zimin A.V."/>
            <person name="Baldwin J."/>
            <person name="Abdouelleil A."/>
            <person name="Abdulkadir J."/>
            <person name="Abebe A."/>
            <person name="Abera B."/>
            <person name="Abreu J."/>
            <person name="Acer S.C."/>
            <person name="Aftuck L."/>
            <person name="Alexander A."/>
            <person name="An P."/>
            <person name="Anderson E."/>
            <person name="Anderson S."/>
            <person name="Arachi H."/>
            <person name="Azer M."/>
            <person name="Bachantsang P."/>
            <person name="Barry A."/>
            <person name="Bayul T."/>
            <person name="Berlin A."/>
            <person name="Bessette D."/>
            <person name="Bloom T."/>
            <person name="Blye J."/>
            <person name="Boguslavskiy L."/>
            <person name="Bonnet C."/>
            <person name="Boukhgalter B."/>
            <person name="Bourzgui I."/>
            <person name="Brown A."/>
            <person name="Cahill P."/>
            <person name="Channer S."/>
            <person name="Cheshatsang Y."/>
            <person name="Chuda L."/>
            <person name="Citroen M."/>
            <person name="Collymore A."/>
            <person name="Cooke P."/>
            <person name="Costello M."/>
            <person name="D'Aco K."/>
            <person name="Daza R."/>
            <person name="De Haan G."/>
            <person name="DeGray S."/>
            <person name="DeMaso C."/>
            <person name="Dhargay N."/>
            <person name="Dooley K."/>
            <person name="Dooley E."/>
            <person name="Doricent M."/>
            <person name="Dorje P."/>
            <person name="Dorjee K."/>
            <person name="Dupes A."/>
            <person name="Elong R."/>
            <person name="Falk J."/>
            <person name="Farina A."/>
            <person name="Faro S."/>
            <person name="Ferguson D."/>
            <person name="Fisher S."/>
            <person name="Foley C.D."/>
            <person name="Franke A."/>
            <person name="Friedrich D."/>
            <person name="Gadbois L."/>
            <person name="Gearin G."/>
            <person name="Gearin C.R."/>
            <person name="Giannoukos G."/>
            <person name="Goode T."/>
            <person name="Graham J."/>
            <person name="Grandbois E."/>
            <person name="Grewal S."/>
            <person name="Gyaltsen K."/>
            <person name="Hafez N."/>
            <person name="Hagos B."/>
            <person name="Hall J."/>
            <person name="Henson C."/>
            <person name="Hollinger A."/>
            <person name="Honan T."/>
            <person name="Huard M.D."/>
            <person name="Hughes L."/>
            <person name="Hurhula B."/>
            <person name="Husby M.E."/>
            <person name="Kamat A."/>
            <person name="Kanga B."/>
            <person name="Kashin S."/>
            <person name="Khazanovich D."/>
            <person name="Kisner P."/>
            <person name="Lance K."/>
            <person name="Lara M."/>
            <person name="Lee W."/>
            <person name="Lennon N."/>
            <person name="Letendre F."/>
            <person name="LeVine R."/>
            <person name="Lipovsky A."/>
            <person name="Liu X."/>
            <person name="Liu J."/>
            <person name="Liu S."/>
            <person name="Lokyitsang T."/>
            <person name="Lokyitsang Y."/>
            <person name="Lubonja R."/>
            <person name="Lui A."/>
            <person name="MacDonald P."/>
            <person name="Magnisalis V."/>
            <person name="Maru K."/>
            <person name="Matthews C."/>
            <person name="McCusker W."/>
            <person name="McDonough S."/>
            <person name="Mehta T."/>
            <person name="Meldrim J."/>
            <person name="Meneus L."/>
            <person name="Mihai O."/>
            <person name="Mihalev A."/>
            <person name="Mihova T."/>
            <person name="Mittelman R."/>
            <person name="Mlenga V."/>
            <person name="Montmayeur A."/>
            <person name="Mulrain L."/>
            <person name="Navidi A."/>
            <person name="Naylor J."/>
            <person name="Negash T."/>
            <person name="Nguyen T."/>
            <person name="Nguyen N."/>
            <person name="Nicol R."/>
            <person name="Norbu C."/>
            <person name="Norbu N."/>
            <person name="Novod N."/>
            <person name="O'Neill B."/>
            <person name="Osman S."/>
            <person name="Markiewicz E."/>
            <person name="Oyono O.L."/>
            <person name="Patti C."/>
            <person name="Phunkhang P."/>
            <person name="Pierre F."/>
            <person name="Priest M."/>
            <person name="Raghuraman S."/>
            <person name="Rege F."/>
            <person name="Reyes R."/>
            <person name="Rise C."/>
            <person name="Rogov P."/>
            <person name="Ross K."/>
            <person name="Ryan E."/>
            <person name="Settipalli S."/>
            <person name="Shea T."/>
            <person name="Sherpa N."/>
            <person name="Shi L."/>
            <person name="Shih D."/>
            <person name="Sparrow T."/>
            <person name="Spaulding J."/>
            <person name="Stalker J."/>
            <person name="Stange-Thomann N."/>
            <person name="Stavropoulos S."/>
            <person name="Stone C."/>
            <person name="Strader C."/>
            <person name="Tesfaye S."/>
            <person name="Thomson T."/>
            <person name="Thoulutsang Y."/>
            <person name="Thoulutsang D."/>
            <person name="Topham K."/>
            <person name="Topping I."/>
            <person name="Tsamla T."/>
            <person name="Vassiliev H."/>
            <person name="Vo A."/>
            <person name="Wangchuk T."/>
            <person name="Wangdi T."/>
            <person name="Weiand M."/>
            <person name="Wilkinson J."/>
            <person name="Wilson A."/>
            <person name="Yadav S."/>
            <person name="Young G."/>
            <person name="Yu Q."/>
            <person name="Zembek L."/>
            <person name="Zhong D."/>
            <person name="Zimmer A."/>
            <person name="Zwirko Z."/>
            <person name="Jaffe D.B."/>
            <person name="Alvarez P."/>
            <person name="Brockman W."/>
            <person name="Butler J."/>
            <person name="Chin C."/>
            <person name="Gnerre S."/>
            <person name="Grabherr M."/>
            <person name="Kleber M."/>
            <person name="Mauceli E."/>
            <person name="MacCallum I."/>
        </authorList>
    </citation>
    <scope>NUCLEOTIDE SEQUENCE [LARGE SCALE GENOMIC DNA]</scope>
    <source>
        <strain evidence="6">Tai18E2 / Tucson 14021-0261.01</strain>
    </source>
</reference>
<reference evidence="5 6" key="2">
    <citation type="journal article" date="2007" name="PLoS Biol.">
        <title>Principles of genome evolution in the Drosophila melanogaster species group.</title>
        <authorList>
            <person name="Ranz J.M."/>
            <person name="Maurin D."/>
            <person name="Chan Y.S."/>
            <person name="von Grotthuss M."/>
            <person name="Hillier L.W."/>
            <person name="Roote J."/>
            <person name="Ashburner M."/>
            <person name="Bergman C.M."/>
        </authorList>
    </citation>
    <scope>NUCLEOTIDE SEQUENCE [LARGE SCALE GENOMIC DNA]</scope>
    <source>
        <strain evidence="6">Tai18E2 / Tucson 14021-0261.01</strain>
    </source>
</reference>